<dbReference type="InterPro" id="IPR047141">
    <property type="entry name" value="Stealth"/>
</dbReference>
<dbReference type="PANTHER" id="PTHR24045">
    <property type="match status" value="1"/>
</dbReference>
<sequence length="437" mass="49094">MSFVRKRGFHVLLACISLVVINDVVELLSWRDTFAPSQHLRSDSGDGLDEPTKLRYVVNLFLVSPFVLLGLIRLAVALSPKAHAYLSTWTRSITLALLLPALLLLVLVAIPARPSLSDLPPNHTHYTCDANASSGNMDAVYTWVNVTDPEWQALSVQHKCPVDDYLGGGGDADPFLALKYSMRSVRAHLPFVERIFIVTERNQVPSWVSLGENVHVVFHDEFMPAEIVPTFNSNPTEMLLHRMVAKGILRSNCFLYINDDFIVNKPLGPSDLITADGRIVLNSFVHINLPYDMWMDAPYGLWPTTDDRVAFVVDPHVPYVVHAEAMEAYVSQCGDECARSIETRCKRNGPLPMSKYQDFLATKHPEAVSFVSPLLGYSTRLPLGIGSPALNGWLLYLLNPKFIYIESHNALEEHPEWVDFITTYLHNTFPDKAPWEL</sequence>
<evidence type="ECO:0000313" key="6">
    <source>
        <dbReference type="EMBL" id="EQC30653.1"/>
    </source>
</evidence>
<dbReference type="Pfam" id="PF11380">
    <property type="entry name" value="Stealth_CR2"/>
    <property type="match status" value="1"/>
</dbReference>
<dbReference type="OMA" id="RIFIVTE"/>
<evidence type="ECO:0000313" key="7">
    <source>
        <dbReference type="Proteomes" id="UP000030762"/>
    </source>
</evidence>
<dbReference type="VEuPathDB" id="FungiDB:SDRG_11708"/>
<keyword evidence="3" id="KW-0812">Transmembrane</keyword>
<evidence type="ECO:0008006" key="8">
    <source>
        <dbReference type="Google" id="ProtNLM"/>
    </source>
</evidence>
<dbReference type="Pfam" id="PF17101">
    <property type="entry name" value="Stealth_CR1"/>
    <property type="match status" value="1"/>
</dbReference>
<gene>
    <name evidence="6" type="ORF">SDRG_11708</name>
</gene>
<dbReference type="GO" id="GO:0016772">
    <property type="term" value="F:transferase activity, transferring phosphorus-containing groups"/>
    <property type="evidence" value="ECO:0007669"/>
    <property type="project" value="InterPro"/>
</dbReference>
<evidence type="ECO:0000256" key="3">
    <source>
        <dbReference type="SAM" id="Phobius"/>
    </source>
</evidence>
<organism evidence="6 7">
    <name type="scientific">Saprolegnia diclina (strain VS20)</name>
    <dbReference type="NCBI Taxonomy" id="1156394"/>
    <lineage>
        <taxon>Eukaryota</taxon>
        <taxon>Sar</taxon>
        <taxon>Stramenopiles</taxon>
        <taxon>Oomycota</taxon>
        <taxon>Saprolegniomycetes</taxon>
        <taxon>Saprolegniales</taxon>
        <taxon>Saprolegniaceae</taxon>
        <taxon>Saprolegnia</taxon>
    </lineage>
</organism>
<dbReference type="EMBL" id="JH767174">
    <property type="protein sequence ID" value="EQC30653.1"/>
    <property type="molecule type" value="Genomic_DNA"/>
</dbReference>
<dbReference type="GeneID" id="19952435"/>
<dbReference type="InterPro" id="IPR031358">
    <property type="entry name" value="Stealth_CR1"/>
</dbReference>
<feature type="domain" description="Stealth protein CR1 conserved region 1" evidence="5">
    <location>
        <begin position="137"/>
        <end position="153"/>
    </location>
</feature>
<dbReference type="STRING" id="1156394.T0RED2"/>
<accession>T0RED2</accession>
<protein>
    <recommendedName>
        <fullName evidence="8">Stealth protein CR2 conserved region 2 domain-containing protein</fullName>
    </recommendedName>
</protein>
<feature type="domain" description="Stealth protein CR2 conserved region 2" evidence="4">
    <location>
        <begin position="177"/>
        <end position="277"/>
    </location>
</feature>
<keyword evidence="3" id="KW-1133">Transmembrane helix</keyword>
<name>T0RED2_SAPDV</name>
<dbReference type="PANTHER" id="PTHR24045:SF0">
    <property type="entry name" value="N-ACETYLGLUCOSAMINE-1-PHOSPHOTRANSFERASE SUBUNITS ALPHA_BETA"/>
    <property type="match status" value="1"/>
</dbReference>
<evidence type="ECO:0000259" key="5">
    <source>
        <dbReference type="Pfam" id="PF17101"/>
    </source>
</evidence>
<dbReference type="Proteomes" id="UP000030762">
    <property type="component" value="Unassembled WGS sequence"/>
</dbReference>
<dbReference type="InParanoid" id="T0RED2"/>
<keyword evidence="3" id="KW-0472">Membrane</keyword>
<comment type="similarity">
    <text evidence="1">Belongs to the stealth family.</text>
</comment>
<dbReference type="OrthoDB" id="263283at2759"/>
<evidence type="ECO:0000256" key="1">
    <source>
        <dbReference type="ARBA" id="ARBA00007583"/>
    </source>
</evidence>
<dbReference type="AlphaFoldDB" id="T0RED2"/>
<evidence type="ECO:0000256" key="2">
    <source>
        <dbReference type="ARBA" id="ARBA00022679"/>
    </source>
</evidence>
<dbReference type="InterPro" id="IPR021520">
    <property type="entry name" value="Stealth_CR2"/>
</dbReference>
<reference evidence="6 7" key="1">
    <citation type="submission" date="2012-04" db="EMBL/GenBank/DDBJ databases">
        <title>The Genome Sequence of Saprolegnia declina VS20.</title>
        <authorList>
            <consortium name="The Broad Institute Genome Sequencing Platform"/>
            <person name="Russ C."/>
            <person name="Nusbaum C."/>
            <person name="Tyler B."/>
            <person name="van West P."/>
            <person name="Dieguez-Uribeondo J."/>
            <person name="de Bruijn I."/>
            <person name="Tripathy S."/>
            <person name="Jiang R."/>
            <person name="Young S.K."/>
            <person name="Zeng Q."/>
            <person name="Gargeya S."/>
            <person name="Fitzgerald M."/>
            <person name="Haas B."/>
            <person name="Abouelleil A."/>
            <person name="Alvarado L."/>
            <person name="Arachchi H.M."/>
            <person name="Berlin A."/>
            <person name="Chapman S.B."/>
            <person name="Goldberg J."/>
            <person name="Griggs A."/>
            <person name="Gujja S."/>
            <person name="Hansen M."/>
            <person name="Howarth C."/>
            <person name="Imamovic A."/>
            <person name="Larimer J."/>
            <person name="McCowen C."/>
            <person name="Montmayeur A."/>
            <person name="Murphy C."/>
            <person name="Neiman D."/>
            <person name="Pearson M."/>
            <person name="Priest M."/>
            <person name="Roberts A."/>
            <person name="Saif S."/>
            <person name="Shea T."/>
            <person name="Sisk P."/>
            <person name="Sykes S."/>
            <person name="Wortman J."/>
            <person name="Nusbaum C."/>
            <person name="Birren B."/>
        </authorList>
    </citation>
    <scope>NUCLEOTIDE SEQUENCE [LARGE SCALE GENOMIC DNA]</scope>
    <source>
        <strain evidence="6 7">VS20</strain>
    </source>
</reference>
<proteinExistence type="inferred from homology"/>
<feature type="transmembrane region" description="Helical" evidence="3">
    <location>
        <begin position="88"/>
        <end position="110"/>
    </location>
</feature>
<keyword evidence="7" id="KW-1185">Reference proteome</keyword>
<feature type="transmembrane region" description="Helical" evidence="3">
    <location>
        <begin position="56"/>
        <end position="76"/>
    </location>
</feature>
<dbReference type="GO" id="GO:0005794">
    <property type="term" value="C:Golgi apparatus"/>
    <property type="evidence" value="ECO:0007669"/>
    <property type="project" value="TreeGrafter"/>
</dbReference>
<dbReference type="RefSeq" id="XP_008615979.1">
    <property type="nucleotide sequence ID" value="XM_008617757.1"/>
</dbReference>
<evidence type="ECO:0000259" key="4">
    <source>
        <dbReference type="Pfam" id="PF11380"/>
    </source>
</evidence>
<keyword evidence="2" id="KW-0808">Transferase</keyword>